<evidence type="ECO:0000313" key="10">
    <source>
        <dbReference type="EMBL" id="SNT10491.1"/>
    </source>
</evidence>
<dbReference type="InterPro" id="IPR020003">
    <property type="entry name" value="ATPase_a/bsu_AS"/>
</dbReference>
<dbReference type="GO" id="GO:0030257">
    <property type="term" value="C:type III protein secretion system complex"/>
    <property type="evidence" value="ECO:0007669"/>
    <property type="project" value="InterPro"/>
</dbReference>
<dbReference type="InterPro" id="IPR040627">
    <property type="entry name" value="T3SS_ATPase_C"/>
</dbReference>
<keyword evidence="11" id="KW-1185">Reference proteome</keyword>
<dbReference type="InterPro" id="IPR050053">
    <property type="entry name" value="ATPase_alpha/beta_chains"/>
</dbReference>
<name>A0A239JX75_9BURK</name>
<accession>A0A239JX75</accession>
<dbReference type="InterPro" id="IPR027417">
    <property type="entry name" value="P-loop_NTPase"/>
</dbReference>
<dbReference type="Pfam" id="PF18269">
    <property type="entry name" value="T3SS_ATPase_C"/>
    <property type="match status" value="1"/>
</dbReference>
<comment type="catalytic activity">
    <reaction evidence="8">
        <text>ATP + H2O + cellular proteinSide 1 = ADP + phosphate + cellular proteinSide 2.</text>
        <dbReference type="EC" id="7.4.2.8"/>
    </reaction>
</comment>
<dbReference type="Proteomes" id="UP000198284">
    <property type="component" value="Unassembled WGS sequence"/>
</dbReference>
<dbReference type="Gene3D" id="3.40.50.12240">
    <property type="match status" value="1"/>
</dbReference>
<keyword evidence="5" id="KW-0067">ATP-binding</keyword>
<keyword evidence="3" id="KW-0963">Cytoplasm</keyword>
<keyword evidence="2" id="KW-0813">Transport</keyword>
<keyword evidence="4" id="KW-0547">Nucleotide-binding</keyword>
<reference evidence="10 11" key="1">
    <citation type="submission" date="2017-06" db="EMBL/GenBank/DDBJ databases">
        <authorList>
            <person name="Kim H.J."/>
            <person name="Triplett B.A."/>
        </authorList>
    </citation>
    <scope>NUCLEOTIDE SEQUENCE [LARGE SCALE GENOMIC DNA]</scope>
    <source>
        <strain evidence="10 11">U15</strain>
    </source>
</reference>
<dbReference type="GO" id="GO:0030254">
    <property type="term" value="P:protein secretion by the type III secretion system"/>
    <property type="evidence" value="ECO:0007669"/>
    <property type="project" value="InterPro"/>
</dbReference>
<comment type="subcellular location">
    <subcellularLocation>
        <location evidence="1">Cytoplasm</location>
    </subcellularLocation>
</comment>
<dbReference type="EMBL" id="FZOT01000014">
    <property type="protein sequence ID" value="SNT10491.1"/>
    <property type="molecule type" value="Genomic_DNA"/>
</dbReference>
<dbReference type="FunFam" id="3.40.50.12240:FF:000002">
    <property type="entry name" value="Flagellum-specific ATP synthase FliI"/>
    <property type="match status" value="1"/>
</dbReference>
<keyword evidence="7" id="KW-1278">Translocase</keyword>
<dbReference type="GO" id="GO:0008564">
    <property type="term" value="F:protein-exporting ATPase activity"/>
    <property type="evidence" value="ECO:0007669"/>
    <property type="project" value="UniProtKB-EC"/>
</dbReference>
<dbReference type="GO" id="GO:0005524">
    <property type="term" value="F:ATP binding"/>
    <property type="evidence" value="ECO:0007669"/>
    <property type="project" value="UniProtKB-KW"/>
</dbReference>
<sequence>MRESLGRPRPSGGDAGLQHLDRAIQAFTPYAAGGRVVGAVGTLIRGVGVNASIGQVCLVHRPGLDPLMTEVVGFAGGEALLAPMGGMQGVAPDMYIEATGAVHQVGVGPHLLGRAVDALGMHFVDAQGGRLASEETRPVVGPPPLALSRKPIRKPLETGVRAIDGLLACGEGQRIGIFAPAGCGKSTLLGMLASHSSADINVLALIGERGREVSEFIEHSLGPESMRRSVVVVATSDCSAMERVRAAQVATSIAEYFRDQGKAVLLMIDSVTRYARALREIGLSAGEPPARRGFPPSVFASLPALFERAGQSNSGSITAFYTVLEETDDGMDPVSEEVRSLLDGHIVLSRKLAESGHFPAIDVLASASRVMPQVVTPEHIQSALRVRELWSVYRDLEILIQVGEYKRGEDPRADTAVERHPFIRDFLRQRTSQTASFDATLAHLQELAA</sequence>
<dbReference type="InterPro" id="IPR005714">
    <property type="entry name" value="ATPase_T3SS_FliI/YscN"/>
</dbReference>
<evidence type="ECO:0000313" key="11">
    <source>
        <dbReference type="Proteomes" id="UP000198284"/>
    </source>
</evidence>
<proteinExistence type="predicted"/>
<evidence type="ECO:0000256" key="7">
    <source>
        <dbReference type="ARBA" id="ARBA00022967"/>
    </source>
</evidence>
<dbReference type="PROSITE" id="PS00152">
    <property type="entry name" value="ATPASE_ALPHA_BETA"/>
    <property type="match status" value="1"/>
</dbReference>
<evidence type="ECO:0000259" key="9">
    <source>
        <dbReference type="SMART" id="SM00382"/>
    </source>
</evidence>
<dbReference type="GO" id="GO:0046933">
    <property type="term" value="F:proton-transporting ATP synthase activity, rotational mechanism"/>
    <property type="evidence" value="ECO:0007669"/>
    <property type="project" value="TreeGrafter"/>
</dbReference>
<dbReference type="Pfam" id="PF00006">
    <property type="entry name" value="ATP-synt_ab"/>
    <property type="match status" value="1"/>
</dbReference>
<protein>
    <submittedName>
        <fullName evidence="10">Type III secretion system ATPase, FliI/YscN</fullName>
    </submittedName>
</protein>
<dbReference type="CDD" id="cd18117">
    <property type="entry name" value="ATP-synt_flagellum-secretory_path_III_N"/>
    <property type="match status" value="1"/>
</dbReference>
<dbReference type="AlphaFoldDB" id="A0A239JX75"/>
<dbReference type="RefSeq" id="WP_217900190.1">
    <property type="nucleotide sequence ID" value="NZ_FZOT01000014.1"/>
</dbReference>
<evidence type="ECO:0000256" key="8">
    <source>
        <dbReference type="ARBA" id="ARBA00034006"/>
    </source>
</evidence>
<organism evidence="10 11">
    <name type="scientific">Noviherbaspirillum humi</name>
    <dbReference type="NCBI Taxonomy" id="1688639"/>
    <lineage>
        <taxon>Bacteria</taxon>
        <taxon>Pseudomonadati</taxon>
        <taxon>Pseudomonadota</taxon>
        <taxon>Betaproteobacteria</taxon>
        <taxon>Burkholderiales</taxon>
        <taxon>Oxalobacteraceae</taxon>
        <taxon>Noviherbaspirillum</taxon>
    </lineage>
</organism>
<evidence type="ECO:0000256" key="3">
    <source>
        <dbReference type="ARBA" id="ARBA00022490"/>
    </source>
</evidence>
<dbReference type="PANTHER" id="PTHR15184:SF9">
    <property type="entry name" value="SPI-1 TYPE 3 SECRETION SYSTEM ATPASE"/>
    <property type="match status" value="1"/>
</dbReference>
<evidence type="ECO:0000256" key="2">
    <source>
        <dbReference type="ARBA" id="ARBA00022448"/>
    </source>
</evidence>
<dbReference type="GO" id="GO:0016887">
    <property type="term" value="F:ATP hydrolysis activity"/>
    <property type="evidence" value="ECO:0007669"/>
    <property type="project" value="InterPro"/>
</dbReference>
<feature type="domain" description="AAA+ ATPase" evidence="9">
    <location>
        <begin position="171"/>
        <end position="352"/>
    </location>
</feature>
<dbReference type="CDD" id="cd01136">
    <property type="entry name" value="ATPase_flagellum-secretory_path_III"/>
    <property type="match status" value="1"/>
</dbReference>
<dbReference type="NCBIfam" id="TIGR01026">
    <property type="entry name" value="fliI_yscN"/>
    <property type="match status" value="1"/>
</dbReference>
<dbReference type="InterPro" id="IPR003593">
    <property type="entry name" value="AAA+_ATPase"/>
</dbReference>
<dbReference type="GO" id="GO:0005737">
    <property type="term" value="C:cytoplasm"/>
    <property type="evidence" value="ECO:0007669"/>
    <property type="project" value="UniProtKB-SubCell"/>
</dbReference>
<evidence type="ECO:0000256" key="6">
    <source>
        <dbReference type="ARBA" id="ARBA00022927"/>
    </source>
</evidence>
<dbReference type="InterPro" id="IPR000194">
    <property type="entry name" value="ATPase_F1/V1/A1_a/bsu_nucl-bd"/>
</dbReference>
<evidence type="ECO:0000256" key="4">
    <source>
        <dbReference type="ARBA" id="ARBA00022741"/>
    </source>
</evidence>
<dbReference type="SMART" id="SM00382">
    <property type="entry name" value="AAA"/>
    <property type="match status" value="1"/>
</dbReference>
<evidence type="ECO:0000256" key="1">
    <source>
        <dbReference type="ARBA" id="ARBA00004496"/>
    </source>
</evidence>
<dbReference type="PANTHER" id="PTHR15184">
    <property type="entry name" value="ATP SYNTHASE"/>
    <property type="match status" value="1"/>
</dbReference>
<evidence type="ECO:0000256" key="5">
    <source>
        <dbReference type="ARBA" id="ARBA00022840"/>
    </source>
</evidence>
<dbReference type="SUPFAM" id="SSF52540">
    <property type="entry name" value="P-loop containing nucleoside triphosphate hydrolases"/>
    <property type="match status" value="1"/>
</dbReference>
<keyword evidence="6" id="KW-0653">Protein transport</keyword>
<gene>
    <name evidence="10" type="ORF">SAMN06265795_11424</name>
</gene>